<keyword evidence="1" id="KW-1133">Transmembrane helix</keyword>
<feature type="transmembrane region" description="Helical" evidence="1">
    <location>
        <begin position="20"/>
        <end position="47"/>
    </location>
</feature>
<dbReference type="GeneID" id="54455142"/>
<name>A0A6A6YQK5_9PEZI</name>
<sequence length="72" mass="8254">MLLHGTRRCPVGPLVYLLLAPFGVGAQTCALLLYFLGSHFYLLPFCLRRKYILRSRRCCGRLMSCLSDCSRR</sequence>
<evidence type="ECO:0000313" key="3">
    <source>
        <dbReference type="Proteomes" id="UP000504636"/>
    </source>
</evidence>
<keyword evidence="1" id="KW-0472">Membrane</keyword>
<reference evidence="4" key="2">
    <citation type="submission" date="2020-04" db="EMBL/GenBank/DDBJ databases">
        <authorList>
            <consortium name="NCBI Genome Project"/>
        </authorList>
    </citation>
    <scope>NUCLEOTIDE SEQUENCE</scope>
    <source>
        <strain evidence="4">CBS 304.34</strain>
    </source>
</reference>
<dbReference type="EMBL" id="MU003700">
    <property type="protein sequence ID" value="KAF2810294.1"/>
    <property type="molecule type" value="Genomic_DNA"/>
</dbReference>
<evidence type="ECO:0000313" key="4">
    <source>
        <dbReference type="RefSeq" id="XP_033577258.1"/>
    </source>
</evidence>
<dbReference type="RefSeq" id="XP_033577258.1">
    <property type="nucleotide sequence ID" value="XM_033714249.1"/>
</dbReference>
<gene>
    <name evidence="2 4" type="ORF">BDZ99DRAFT_308939</name>
</gene>
<proteinExistence type="predicted"/>
<evidence type="ECO:0000313" key="2">
    <source>
        <dbReference type="EMBL" id="KAF2810294.1"/>
    </source>
</evidence>
<evidence type="ECO:0000256" key="1">
    <source>
        <dbReference type="SAM" id="Phobius"/>
    </source>
</evidence>
<reference evidence="2 4" key="1">
    <citation type="journal article" date="2020" name="Stud. Mycol.">
        <title>101 Dothideomycetes genomes: a test case for predicting lifestyles and emergence of pathogens.</title>
        <authorList>
            <person name="Haridas S."/>
            <person name="Albert R."/>
            <person name="Binder M."/>
            <person name="Bloem J."/>
            <person name="Labutti K."/>
            <person name="Salamov A."/>
            <person name="Andreopoulos B."/>
            <person name="Baker S."/>
            <person name="Barry K."/>
            <person name="Bills G."/>
            <person name="Bluhm B."/>
            <person name="Cannon C."/>
            <person name="Castanera R."/>
            <person name="Culley D."/>
            <person name="Daum C."/>
            <person name="Ezra D."/>
            <person name="Gonzalez J."/>
            <person name="Henrissat B."/>
            <person name="Kuo A."/>
            <person name="Liang C."/>
            <person name="Lipzen A."/>
            <person name="Lutzoni F."/>
            <person name="Magnuson J."/>
            <person name="Mondo S."/>
            <person name="Nolan M."/>
            <person name="Ohm R."/>
            <person name="Pangilinan J."/>
            <person name="Park H.-J."/>
            <person name="Ramirez L."/>
            <person name="Alfaro M."/>
            <person name="Sun H."/>
            <person name="Tritt A."/>
            <person name="Yoshinaga Y."/>
            <person name="Zwiers L.-H."/>
            <person name="Turgeon B."/>
            <person name="Goodwin S."/>
            <person name="Spatafora J."/>
            <person name="Crous P."/>
            <person name="Grigoriev I."/>
        </authorList>
    </citation>
    <scope>NUCLEOTIDE SEQUENCE</scope>
    <source>
        <strain evidence="2 4">CBS 304.34</strain>
    </source>
</reference>
<dbReference type="AlphaFoldDB" id="A0A6A6YQK5"/>
<accession>A0A6A6YQK5</accession>
<keyword evidence="3" id="KW-1185">Reference proteome</keyword>
<organism evidence="2">
    <name type="scientific">Mytilinidion resinicola</name>
    <dbReference type="NCBI Taxonomy" id="574789"/>
    <lineage>
        <taxon>Eukaryota</taxon>
        <taxon>Fungi</taxon>
        <taxon>Dikarya</taxon>
        <taxon>Ascomycota</taxon>
        <taxon>Pezizomycotina</taxon>
        <taxon>Dothideomycetes</taxon>
        <taxon>Pleosporomycetidae</taxon>
        <taxon>Mytilinidiales</taxon>
        <taxon>Mytilinidiaceae</taxon>
        <taxon>Mytilinidion</taxon>
    </lineage>
</organism>
<reference evidence="4" key="3">
    <citation type="submission" date="2025-04" db="UniProtKB">
        <authorList>
            <consortium name="RefSeq"/>
        </authorList>
    </citation>
    <scope>IDENTIFICATION</scope>
    <source>
        <strain evidence="4">CBS 304.34</strain>
    </source>
</reference>
<keyword evidence="1" id="KW-0812">Transmembrane</keyword>
<protein>
    <submittedName>
        <fullName evidence="2 4">Uncharacterized protein</fullName>
    </submittedName>
</protein>
<dbReference type="Proteomes" id="UP000504636">
    <property type="component" value="Unplaced"/>
</dbReference>